<evidence type="ECO:0000313" key="2">
    <source>
        <dbReference type="EMBL" id="KZF23107.1"/>
    </source>
</evidence>
<organism evidence="2 3">
    <name type="scientific">Xylona heveae (strain CBS 132557 / TC161)</name>
    <dbReference type="NCBI Taxonomy" id="1328760"/>
    <lineage>
        <taxon>Eukaryota</taxon>
        <taxon>Fungi</taxon>
        <taxon>Dikarya</taxon>
        <taxon>Ascomycota</taxon>
        <taxon>Pezizomycotina</taxon>
        <taxon>Xylonomycetes</taxon>
        <taxon>Xylonales</taxon>
        <taxon>Xylonaceae</taxon>
        <taxon>Xylona</taxon>
    </lineage>
</organism>
<name>A0A161TBP6_XYLHT</name>
<sequence length="115" mass="12372">MISSLQPSRPKFPSAQPVRSSQGQQQVRHLQNESGPSSGTAPTQQVHRPGSQIEAMPPTAYDPATRHPVFFTNGLQKPPFPVSTAGSTDRPVALGYVWDTGRLAGQAPREGQTKL</sequence>
<reference evidence="2 3" key="1">
    <citation type="journal article" date="2016" name="Fungal Biol.">
        <title>The genome of Xylona heveae provides a window into fungal endophytism.</title>
        <authorList>
            <person name="Gazis R."/>
            <person name="Kuo A."/>
            <person name="Riley R."/>
            <person name="LaButti K."/>
            <person name="Lipzen A."/>
            <person name="Lin J."/>
            <person name="Amirebrahimi M."/>
            <person name="Hesse C.N."/>
            <person name="Spatafora J.W."/>
            <person name="Henrissat B."/>
            <person name="Hainaut M."/>
            <person name="Grigoriev I.V."/>
            <person name="Hibbett D.S."/>
        </authorList>
    </citation>
    <scope>NUCLEOTIDE SEQUENCE [LARGE SCALE GENOMIC DNA]</scope>
    <source>
        <strain evidence="2 3">TC161</strain>
    </source>
</reference>
<gene>
    <name evidence="2" type="ORF">L228DRAFT_281860</name>
</gene>
<dbReference type="InParanoid" id="A0A161TBP6"/>
<dbReference type="GeneID" id="28901059"/>
<feature type="region of interest" description="Disordered" evidence="1">
    <location>
        <begin position="1"/>
        <end position="76"/>
    </location>
</feature>
<protein>
    <submittedName>
        <fullName evidence="2">Uncharacterized protein</fullName>
    </submittedName>
</protein>
<dbReference type="OrthoDB" id="3535086at2759"/>
<accession>A0A161TBP6</accession>
<evidence type="ECO:0000313" key="3">
    <source>
        <dbReference type="Proteomes" id="UP000076632"/>
    </source>
</evidence>
<proteinExistence type="predicted"/>
<dbReference type="Proteomes" id="UP000076632">
    <property type="component" value="Unassembled WGS sequence"/>
</dbReference>
<feature type="compositionally biased region" description="Polar residues" evidence="1">
    <location>
        <begin position="17"/>
        <end position="46"/>
    </location>
</feature>
<dbReference type="EMBL" id="KV407457">
    <property type="protein sequence ID" value="KZF23107.1"/>
    <property type="molecule type" value="Genomic_DNA"/>
</dbReference>
<keyword evidence="3" id="KW-1185">Reference proteome</keyword>
<dbReference type="STRING" id="1328760.A0A161TBP6"/>
<evidence type="ECO:0000256" key="1">
    <source>
        <dbReference type="SAM" id="MobiDB-lite"/>
    </source>
</evidence>
<dbReference type="RefSeq" id="XP_018188662.1">
    <property type="nucleotide sequence ID" value="XM_018335922.1"/>
</dbReference>
<dbReference type="AlphaFoldDB" id="A0A161TBP6"/>
<dbReference type="OMA" id="AMPPFGP"/>